<proteinExistence type="predicted"/>
<dbReference type="AlphaFoldDB" id="A0A5M8PWB9"/>
<dbReference type="Proteomes" id="UP000324767">
    <property type="component" value="Unassembled WGS sequence"/>
</dbReference>
<evidence type="ECO:0000313" key="5">
    <source>
        <dbReference type="EMBL" id="KAA6413973.1"/>
    </source>
</evidence>
<name>A0A5M8PWB9_9LECA</name>
<dbReference type="OrthoDB" id="1577640at2759"/>
<keyword evidence="2" id="KW-0732">Signal</keyword>
<feature type="chain" id="PRO_5024448552" evidence="2">
    <location>
        <begin position="24"/>
        <end position="694"/>
    </location>
</feature>
<dbReference type="InterPro" id="IPR054471">
    <property type="entry name" value="GPIID_WHD"/>
</dbReference>
<dbReference type="Pfam" id="PF24883">
    <property type="entry name" value="NPHP3_N"/>
    <property type="match status" value="1"/>
</dbReference>
<evidence type="ECO:0000256" key="2">
    <source>
        <dbReference type="SAM" id="SignalP"/>
    </source>
</evidence>
<dbReference type="SUPFAM" id="SSF52540">
    <property type="entry name" value="P-loop containing nucleoside triphosphate hydrolases"/>
    <property type="match status" value="1"/>
</dbReference>
<dbReference type="InterPro" id="IPR056884">
    <property type="entry name" value="NPHP3-like_N"/>
</dbReference>
<reference evidence="5 6" key="1">
    <citation type="submission" date="2019-09" db="EMBL/GenBank/DDBJ databases">
        <title>The hologenome of the rock-dwelling lichen Lasallia pustulata.</title>
        <authorList>
            <person name="Greshake Tzovaras B."/>
            <person name="Segers F."/>
            <person name="Bicker A."/>
            <person name="Dal Grande F."/>
            <person name="Otte J."/>
            <person name="Hankeln T."/>
            <person name="Schmitt I."/>
            <person name="Ebersberger I."/>
        </authorList>
    </citation>
    <scope>NUCLEOTIDE SEQUENCE [LARGE SCALE GENOMIC DNA]</scope>
    <source>
        <strain evidence="5">A1-1</strain>
    </source>
</reference>
<evidence type="ECO:0000256" key="1">
    <source>
        <dbReference type="ARBA" id="ARBA00022737"/>
    </source>
</evidence>
<keyword evidence="1" id="KW-0677">Repeat</keyword>
<sequence length="694" mass="78596">MAEGLALAASIVAILQITNSVISVCHGYGAAAKDAPWELSRVNAEMKSLRNVLQTLQPLAEQAEFASPSAGTRLPTLALLCGPRGLLYCCLDEVRRLDERLKDPSGSDSFGPKKRAFIQALRWPLNKAETMKVLDDVSRYRNILNLAITADQTTLTLEIQKLSISTNGIVLGTHRDVCSIKDLASDIHADVQSTKSITLSIQLGIRRMEREKIHQWLSARAPDPSTNQNRASRSRQANTGLWFLESETFTYWKASSALVWLHGKAGCGKTVLSSTIINAVLQEPQSKSEIAVAYFYFDFNDVKKQKSDEMIRSLITQLSRQSKKKLNRLEALFSFCNNGERQPDVEELLIVLKEVVEGFDETYIVLDALDECSDREELLERMGEIQGWKLRQLRSLVTSRWLIDIKESLEPLTEPRGRICIQSSLVDADILTYVRERLQNDRGLKRWRGMPQVQEEIETTLKEKANGMFRWAVCQLDALQSCHRLPILRKALKSLPETLDETYARILRTISKEDSHDAIKILQWLTYSSRPLRIEELAEIVAVNINGSPWFDHTARFPEQEDVLAICSSLVAVEDVSQHEKYHFQNIYGSTLVNPIQVVRLAHFSVKEYLVSQRIQDQVATTARYAIQEIQANQSIAAACLAYLLQFNQHDSLTSQTLEDFPLAGYAAEYWLRHTREAGKDLGPIEMLSQEFWG</sequence>
<organism evidence="5 6">
    <name type="scientific">Lasallia pustulata</name>
    <dbReference type="NCBI Taxonomy" id="136370"/>
    <lineage>
        <taxon>Eukaryota</taxon>
        <taxon>Fungi</taxon>
        <taxon>Dikarya</taxon>
        <taxon>Ascomycota</taxon>
        <taxon>Pezizomycotina</taxon>
        <taxon>Lecanoromycetes</taxon>
        <taxon>OSLEUM clade</taxon>
        <taxon>Umbilicariomycetidae</taxon>
        <taxon>Umbilicariales</taxon>
        <taxon>Umbilicariaceae</taxon>
        <taxon>Lasallia</taxon>
    </lineage>
</organism>
<dbReference type="PANTHER" id="PTHR10039:SF16">
    <property type="entry name" value="GPI INOSITOL-DEACYLASE"/>
    <property type="match status" value="1"/>
</dbReference>
<dbReference type="Pfam" id="PF22939">
    <property type="entry name" value="WHD_GPIID"/>
    <property type="match status" value="1"/>
</dbReference>
<protein>
    <submittedName>
        <fullName evidence="5">Uncharacterized protein</fullName>
    </submittedName>
</protein>
<dbReference type="PANTHER" id="PTHR10039">
    <property type="entry name" value="AMELOGENIN"/>
    <property type="match status" value="1"/>
</dbReference>
<dbReference type="EMBL" id="VXIT01000003">
    <property type="protein sequence ID" value="KAA6413973.1"/>
    <property type="molecule type" value="Genomic_DNA"/>
</dbReference>
<feature type="domain" description="Nephrocystin 3-like N-terminal" evidence="4">
    <location>
        <begin position="238"/>
        <end position="400"/>
    </location>
</feature>
<feature type="signal peptide" evidence="2">
    <location>
        <begin position="1"/>
        <end position="23"/>
    </location>
</feature>
<gene>
    <name evidence="5" type="ORF">FRX48_02335</name>
</gene>
<evidence type="ECO:0000259" key="4">
    <source>
        <dbReference type="Pfam" id="PF24883"/>
    </source>
</evidence>
<dbReference type="InterPro" id="IPR027417">
    <property type="entry name" value="P-loop_NTPase"/>
</dbReference>
<feature type="domain" description="GPI inositol-deacylase winged helix" evidence="3">
    <location>
        <begin position="515"/>
        <end position="619"/>
    </location>
</feature>
<dbReference type="Gene3D" id="3.40.50.300">
    <property type="entry name" value="P-loop containing nucleotide triphosphate hydrolases"/>
    <property type="match status" value="1"/>
</dbReference>
<accession>A0A5M8PWB9</accession>
<evidence type="ECO:0000313" key="6">
    <source>
        <dbReference type="Proteomes" id="UP000324767"/>
    </source>
</evidence>
<evidence type="ECO:0000259" key="3">
    <source>
        <dbReference type="Pfam" id="PF22939"/>
    </source>
</evidence>
<comment type="caution">
    <text evidence="5">The sequence shown here is derived from an EMBL/GenBank/DDBJ whole genome shotgun (WGS) entry which is preliminary data.</text>
</comment>